<reference evidence="1" key="1">
    <citation type="journal article" date="2015" name="Nature">
        <title>Complex archaea that bridge the gap between prokaryotes and eukaryotes.</title>
        <authorList>
            <person name="Spang A."/>
            <person name="Saw J.H."/>
            <person name="Jorgensen S.L."/>
            <person name="Zaremba-Niedzwiedzka K."/>
            <person name="Martijn J."/>
            <person name="Lind A.E."/>
            <person name="van Eijk R."/>
            <person name="Schleper C."/>
            <person name="Guy L."/>
            <person name="Ettema T.J."/>
        </authorList>
    </citation>
    <scope>NUCLEOTIDE SEQUENCE</scope>
</reference>
<evidence type="ECO:0000313" key="1">
    <source>
        <dbReference type="EMBL" id="KKN92397.1"/>
    </source>
</evidence>
<dbReference type="AlphaFoldDB" id="A0A0F9UY19"/>
<sequence>MTDTTALQNVIQVDDKNGNHFWICDVYHTTGTATDVLVPNSVLAASQIADSGARSGDIQVTTDDSATDSVREVTIASGVATGLIKLVIRFSGSAAGIGSGHGVL</sequence>
<dbReference type="EMBL" id="LAZR01000095">
    <property type="protein sequence ID" value="KKN92397.1"/>
    <property type="molecule type" value="Genomic_DNA"/>
</dbReference>
<organism evidence="1">
    <name type="scientific">marine sediment metagenome</name>
    <dbReference type="NCBI Taxonomy" id="412755"/>
    <lineage>
        <taxon>unclassified sequences</taxon>
        <taxon>metagenomes</taxon>
        <taxon>ecological metagenomes</taxon>
    </lineage>
</organism>
<comment type="caution">
    <text evidence="1">The sequence shown here is derived from an EMBL/GenBank/DDBJ whole genome shotgun (WGS) entry which is preliminary data.</text>
</comment>
<gene>
    <name evidence="1" type="ORF">LCGC14_0208880</name>
</gene>
<accession>A0A0F9UY19</accession>
<name>A0A0F9UY19_9ZZZZ</name>
<proteinExistence type="predicted"/>
<protein>
    <submittedName>
        <fullName evidence="1">Uncharacterized protein</fullName>
    </submittedName>
</protein>